<dbReference type="Gene3D" id="2.70.40.10">
    <property type="match status" value="1"/>
</dbReference>
<organism evidence="6">
    <name type="scientific">viral metagenome</name>
    <dbReference type="NCBI Taxonomy" id="1070528"/>
    <lineage>
        <taxon>unclassified sequences</taxon>
        <taxon>metagenomes</taxon>
        <taxon>organismal metagenomes</taxon>
    </lineage>
</organism>
<dbReference type="Pfam" id="PF00692">
    <property type="entry name" value="dUTPase"/>
    <property type="match status" value="1"/>
</dbReference>
<dbReference type="EMBL" id="MN738999">
    <property type="protein sequence ID" value="QHT34420.1"/>
    <property type="molecule type" value="Genomic_DNA"/>
</dbReference>
<evidence type="ECO:0000256" key="4">
    <source>
        <dbReference type="ARBA" id="ARBA00023080"/>
    </source>
</evidence>
<dbReference type="InterPro" id="IPR036157">
    <property type="entry name" value="dUTPase-like_sf"/>
</dbReference>
<dbReference type="GO" id="GO:0004170">
    <property type="term" value="F:dUTP diphosphatase activity"/>
    <property type="evidence" value="ECO:0007669"/>
    <property type="project" value="UniProtKB-EC"/>
</dbReference>
<evidence type="ECO:0000259" key="5">
    <source>
        <dbReference type="Pfam" id="PF00692"/>
    </source>
</evidence>
<feature type="domain" description="dUTPase-like" evidence="5">
    <location>
        <begin position="11"/>
        <end position="138"/>
    </location>
</feature>
<evidence type="ECO:0000313" key="6">
    <source>
        <dbReference type="EMBL" id="QHT34420.1"/>
    </source>
</evidence>
<dbReference type="CDD" id="cd07557">
    <property type="entry name" value="trimeric_dUTPase"/>
    <property type="match status" value="1"/>
</dbReference>
<proteinExistence type="inferred from homology"/>
<evidence type="ECO:0000256" key="1">
    <source>
        <dbReference type="ARBA" id="ARBA00006581"/>
    </source>
</evidence>
<dbReference type="InterPro" id="IPR033704">
    <property type="entry name" value="dUTPase_trimeric"/>
</dbReference>
<keyword evidence="3" id="KW-0378">Hydrolase</keyword>
<dbReference type="NCBIfam" id="NF001862">
    <property type="entry name" value="PRK00601.1"/>
    <property type="match status" value="1"/>
</dbReference>
<dbReference type="PANTHER" id="PTHR11241">
    <property type="entry name" value="DEOXYURIDINE 5'-TRIPHOSPHATE NUCLEOTIDOHYDROLASE"/>
    <property type="match status" value="1"/>
</dbReference>
<dbReference type="NCBIfam" id="TIGR00576">
    <property type="entry name" value="dut"/>
    <property type="match status" value="1"/>
</dbReference>
<dbReference type="AlphaFoldDB" id="A0A6C0F2C3"/>
<reference evidence="6" key="1">
    <citation type="journal article" date="2020" name="Nature">
        <title>Giant virus diversity and host interactions through global metagenomics.</title>
        <authorList>
            <person name="Schulz F."/>
            <person name="Roux S."/>
            <person name="Paez-Espino D."/>
            <person name="Jungbluth S."/>
            <person name="Walsh D.A."/>
            <person name="Denef V.J."/>
            <person name="McMahon K.D."/>
            <person name="Konstantinidis K.T."/>
            <person name="Eloe-Fadrosh E.A."/>
            <person name="Kyrpides N.C."/>
            <person name="Woyke T."/>
        </authorList>
    </citation>
    <scope>NUCLEOTIDE SEQUENCE</scope>
    <source>
        <strain evidence="6">GVMAG-M-3300009163-63</strain>
    </source>
</reference>
<dbReference type="GO" id="GO:0046081">
    <property type="term" value="P:dUTP catabolic process"/>
    <property type="evidence" value="ECO:0007669"/>
    <property type="project" value="InterPro"/>
</dbReference>
<sequence>MFQVKKLVPHAVVPKRATEGSAGLDISSSVDATVPPGKWCAISTGISIMVPKDCYARIAPRSGLTFKYGIQVGAGVVDSDYTGEIKVILFNHGAYDFTIKAGDRIAQLIFERIFTNELQEVEELVKTERGAGGFGSTGN</sequence>
<protein>
    <recommendedName>
        <fullName evidence="2">dUTP diphosphatase</fullName>
        <ecNumber evidence="2">3.6.1.23</ecNumber>
    </recommendedName>
</protein>
<evidence type="ECO:0000256" key="2">
    <source>
        <dbReference type="ARBA" id="ARBA00012379"/>
    </source>
</evidence>
<evidence type="ECO:0000256" key="3">
    <source>
        <dbReference type="ARBA" id="ARBA00022801"/>
    </source>
</evidence>
<dbReference type="GO" id="GO:0000287">
    <property type="term" value="F:magnesium ion binding"/>
    <property type="evidence" value="ECO:0007669"/>
    <property type="project" value="InterPro"/>
</dbReference>
<dbReference type="EC" id="3.6.1.23" evidence="2"/>
<dbReference type="InterPro" id="IPR029054">
    <property type="entry name" value="dUTPase-like"/>
</dbReference>
<keyword evidence="4" id="KW-0546">Nucleotide metabolism</keyword>
<dbReference type="GO" id="GO:0006226">
    <property type="term" value="P:dUMP biosynthetic process"/>
    <property type="evidence" value="ECO:0007669"/>
    <property type="project" value="InterPro"/>
</dbReference>
<dbReference type="PANTHER" id="PTHR11241:SF0">
    <property type="entry name" value="DEOXYURIDINE 5'-TRIPHOSPHATE NUCLEOTIDOHYDROLASE"/>
    <property type="match status" value="1"/>
</dbReference>
<accession>A0A6C0F2C3</accession>
<name>A0A6C0F2C3_9ZZZZ</name>
<dbReference type="SUPFAM" id="SSF51283">
    <property type="entry name" value="dUTPase-like"/>
    <property type="match status" value="1"/>
</dbReference>
<comment type="similarity">
    <text evidence="1">Belongs to the dUTPase family.</text>
</comment>
<dbReference type="InterPro" id="IPR008181">
    <property type="entry name" value="dUTPase"/>
</dbReference>